<keyword evidence="1" id="KW-0472">Membrane</keyword>
<dbReference type="InterPro" id="IPR036938">
    <property type="entry name" value="PAP2/HPO_sf"/>
</dbReference>
<keyword evidence="1" id="KW-0812">Transmembrane</keyword>
<sequence>MISATVSALADAALLLPASILLLLYLAALREWRLALALAASFAGAAVATILLKLIFNACGPGLANAEVISPSGHVSFSTVFYAGLAILLSVGRGRVVQFAAGIAAALLLVAIGISRVRLGAHSIPEVLIGFTVGALAVGFFVWLSLREGLPHLPLAPVAGGFALTLVMLGGSQFSLERDIALYARSLAASLDVCALPPGYQPWDASGQAATRAFEGA</sequence>
<gene>
    <name evidence="3" type="ORF">NWE54_15020</name>
</gene>
<proteinExistence type="predicted"/>
<dbReference type="InterPro" id="IPR000326">
    <property type="entry name" value="PAP2/HPO"/>
</dbReference>
<evidence type="ECO:0000313" key="3">
    <source>
        <dbReference type="EMBL" id="UZF85142.1"/>
    </source>
</evidence>
<keyword evidence="1" id="KW-1133">Transmembrane helix</keyword>
<dbReference type="Pfam" id="PF01569">
    <property type="entry name" value="PAP2"/>
    <property type="match status" value="1"/>
</dbReference>
<name>A0A9E7ZQL1_9HYPH</name>
<feature type="domain" description="Phosphatidic acid phosphatase type 2/haloperoxidase" evidence="2">
    <location>
        <begin position="70"/>
        <end position="145"/>
    </location>
</feature>
<evidence type="ECO:0000259" key="2">
    <source>
        <dbReference type="Pfam" id="PF01569"/>
    </source>
</evidence>
<feature type="transmembrane region" description="Helical" evidence="1">
    <location>
        <begin position="34"/>
        <end position="56"/>
    </location>
</feature>
<feature type="transmembrane region" description="Helical" evidence="1">
    <location>
        <begin position="96"/>
        <end position="115"/>
    </location>
</feature>
<dbReference type="AlphaFoldDB" id="A0A9E7ZQL1"/>
<protein>
    <recommendedName>
        <fullName evidence="2">Phosphatidic acid phosphatase type 2/haloperoxidase domain-containing protein</fullName>
    </recommendedName>
</protein>
<dbReference type="SUPFAM" id="SSF48317">
    <property type="entry name" value="Acid phosphatase/Vanadium-dependent haloperoxidase"/>
    <property type="match status" value="1"/>
</dbReference>
<feature type="transmembrane region" description="Helical" evidence="1">
    <location>
        <begin position="127"/>
        <end position="146"/>
    </location>
</feature>
<accession>A0A9E7ZQL1</accession>
<feature type="transmembrane region" description="Helical" evidence="1">
    <location>
        <begin position="158"/>
        <end position="176"/>
    </location>
</feature>
<feature type="transmembrane region" description="Helical" evidence="1">
    <location>
        <begin position="68"/>
        <end position="90"/>
    </location>
</feature>
<evidence type="ECO:0000256" key="1">
    <source>
        <dbReference type="SAM" id="Phobius"/>
    </source>
</evidence>
<dbReference type="Gene3D" id="1.20.144.10">
    <property type="entry name" value="Phosphatidic acid phosphatase type 2/haloperoxidase"/>
    <property type="match status" value="1"/>
</dbReference>
<reference evidence="3" key="1">
    <citation type="submission" date="2022-08" db="EMBL/GenBank/DDBJ databases">
        <title>Complete Genome Sequences of 2 Bosea sp. soil isolates.</title>
        <authorList>
            <person name="Alvarez Arevalo M."/>
            <person name="Sterndorff E.B."/>
            <person name="Faurdal D."/>
            <person name="Joergensen T.S."/>
            <person name="Weber T."/>
        </authorList>
    </citation>
    <scope>NUCLEOTIDE SEQUENCE</scope>
    <source>
        <strain evidence="3">NBC_00436</strain>
    </source>
</reference>
<organism evidence="3">
    <name type="scientific">Bosea sp. NBC_00436</name>
    <dbReference type="NCBI Taxonomy" id="2969620"/>
    <lineage>
        <taxon>Bacteria</taxon>
        <taxon>Pseudomonadati</taxon>
        <taxon>Pseudomonadota</taxon>
        <taxon>Alphaproteobacteria</taxon>
        <taxon>Hyphomicrobiales</taxon>
        <taxon>Boseaceae</taxon>
        <taxon>Bosea</taxon>
    </lineage>
</organism>
<dbReference type="EMBL" id="CP102774">
    <property type="protein sequence ID" value="UZF85142.1"/>
    <property type="molecule type" value="Genomic_DNA"/>
</dbReference>
<feature type="transmembrane region" description="Helical" evidence="1">
    <location>
        <begin position="12"/>
        <end position="28"/>
    </location>
</feature>